<dbReference type="PANTHER" id="PTHR42080:SF3">
    <property type="entry name" value="SRR1-LIKE DOMAIN-CONTAINING PROTEIN"/>
    <property type="match status" value="1"/>
</dbReference>
<evidence type="ECO:0000313" key="3">
    <source>
        <dbReference type="EMBL" id="KAJ5546432.1"/>
    </source>
</evidence>
<keyword evidence="4" id="KW-1185">Reference proteome</keyword>
<dbReference type="AlphaFoldDB" id="A0AAD6GGW1"/>
<organism evidence="3 4">
    <name type="scientific">Penicillium frequentans</name>
    <dbReference type="NCBI Taxonomy" id="3151616"/>
    <lineage>
        <taxon>Eukaryota</taxon>
        <taxon>Fungi</taxon>
        <taxon>Dikarya</taxon>
        <taxon>Ascomycota</taxon>
        <taxon>Pezizomycotina</taxon>
        <taxon>Eurotiomycetes</taxon>
        <taxon>Eurotiomycetidae</taxon>
        <taxon>Eurotiales</taxon>
        <taxon>Aspergillaceae</taxon>
        <taxon>Penicillium</taxon>
    </lineage>
</organism>
<dbReference type="InterPro" id="IPR012942">
    <property type="entry name" value="SRR1-like"/>
</dbReference>
<feature type="region of interest" description="Disordered" evidence="1">
    <location>
        <begin position="1"/>
        <end position="24"/>
    </location>
</feature>
<dbReference type="Proteomes" id="UP001220324">
    <property type="component" value="Unassembled WGS sequence"/>
</dbReference>
<dbReference type="EMBL" id="JAQIZZ010000003">
    <property type="protein sequence ID" value="KAJ5546432.1"/>
    <property type="molecule type" value="Genomic_DNA"/>
</dbReference>
<reference evidence="3 4" key="1">
    <citation type="journal article" date="2023" name="IMA Fungus">
        <title>Comparative genomic study of the Penicillium genus elucidates a diverse pangenome and 15 lateral gene transfer events.</title>
        <authorList>
            <person name="Petersen C."/>
            <person name="Sorensen T."/>
            <person name="Nielsen M.R."/>
            <person name="Sondergaard T.E."/>
            <person name="Sorensen J.L."/>
            <person name="Fitzpatrick D.A."/>
            <person name="Frisvad J.C."/>
            <person name="Nielsen K.L."/>
        </authorList>
    </citation>
    <scope>NUCLEOTIDE SEQUENCE [LARGE SCALE GENOMIC DNA]</scope>
    <source>
        <strain evidence="3 4">IBT 35679</strain>
    </source>
</reference>
<dbReference type="PANTHER" id="PTHR42080">
    <property type="entry name" value="SRR1 DOMAIN-CONTAINING PROTEIN"/>
    <property type="match status" value="1"/>
</dbReference>
<protein>
    <recommendedName>
        <fullName evidence="2">SRR1-like domain-containing protein</fullName>
    </recommendedName>
</protein>
<feature type="domain" description="SRR1-like" evidence="2">
    <location>
        <begin position="184"/>
        <end position="309"/>
    </location>
</feature>
<evidence type="ECO:0000259" key="2">
    <source>
        <dbReference type="Pfam" id="PF07985"/>
    </source>
</evidence>
<gene>
    <name evidence="3" type="ORF">N7494_004017</name>
</gene>
<evidence type="ECO:0000313" key="4">
    <source>
        <dbReference type="Proteomes" id="UP001220324"/>
    </source>
</evidence>
<dbReference type="Pfam" id="PF07985">
    <property type="entry name" value="SRR1"/>
    <property type="match status" value="1"/>
</dbReference>
<comment type="caution">
    <text evidence="3">The sequence shown here is derived from an EMBL/GenBank/DDBJ whole genome shotgun (WGS) entry which is preliminary data.</text>
</comment>
<sequence>MGQAHYYCHHRWSNGPPADTPKSEEEALARIDELYNSGVPWFSKETIRSALEQIQRQSAHGDQIVVKAVDGAMVEYDIKSGDIKTMRDTDGIEEEWILQRPAISYTCRASMRHHIFWRGFDKEVPNLSSIQIVHSCLIRRKDKHEPIDAFPRLPLEVARPDFDKHRQDWIETEMCKNLTKFLDSSAAHLEITKVVAVSLGCLSYLQNRDQDRLGRHAYQHALVLTLRDWLKKKNGVAKVPSYVQDPEYMDVDRALLAEHEVEVIEDPLAWLEMDDFSIVVSIASNVPTKEIITDVARPAVVIWNKVGDNDYDKRGEGSLTDPCSARVRALMEGYDCFDWGASDEHFGDVYMYVRRPKTLCQEST</sequence>
<name>A0AAD6GGW1_9EURO</name>
<accession>A0AAD6GGW1</accession>
<evidence type="ECO:0000256" key="1">
    <source>
        <dbReference type="SAM" id="MobiDB-lite"/>
    </source>
</evidence>
<proteinExistence type="predicted"/>